<accession>A0ABT7X1Y8</accession>
<evidence type="ECO:0000313" key="2">
    <source>
        <dbReference type="Proteomes" id="UP001167871"/>
    </source>
</evidence>
<sequence>MPNWCSTAYVVEGDAKEIKSLYGLMKRLQDRKKPAVKNDFGTTWLGCLVNALGKDWKAVSCRGSWSGLKLDGDVLKFNTETAWAPCNETFEAVREKYPSLRYYFIAEEPGLEVYETNDECGVYFKDRYYLDACTPDGDYLSEYFEKLEDVFKWIEVELGKTVMTEEDIADIDIQWSTECEDAFCYLHEFEIVD</sequence>
<gene>
    <name evidence="1" type="ORF">QVO10_01655</name>
</gene>
<reference evidence="1" key="2">
    <citation type="submission" date="2024-05" db="EMBL/GenBank/DDBJ databases">
        <title>Identification and characterization of horizontal gene transfer across gut microbiota members of farm animals based on homology search.</title>
        <authorList>
            <person name="Schwarzerova J."/>
            <person name="Nykrynova M."/>
            <person name="Jureckova K."/>
            <person name="Cejkova D."/>
            <person name="Rychlik I."/>
        </authorList>
    </citation>
    <scope>NUCLEOTIDE SEQUENCE</scope>
    <source>
        <strain evidence="1">84_SSukc20</strain>
    </source>
</reference>
<protein>
    <recommendedName>
        <fullName evidence="3">YubB ferredoxin-like domain-containing protein</fullName>
    </recommendedName>
</protein>
<dbReference type="EMBL" id="JAUEII010000002">
    <property type="protein sequence ID" value="MDN0048102.1"/>
    <property type="molecule type" value="Genomic_DNA"/>
</dbReference>
<dbReference type="RefSeq" id="WP_204502391.1">
    <property type="nucleotide sequence ID" value="NZ_JACJKZ010000002.1"/>
</dbReference>
<comment type="caution">
    <text evidence="1">The sequence shown here is derived from an EMBL/GenBank/DDBJ whole genome shotgun (WGS) entry which is preliminary data.</text>
</comment>
<keyword evidence="2" id="KW-1185">Reference proteome</keyword>
<evidence type="ECO:0000313" key="1">
    <source>
        <dbReference type="EMBL" id="MDN0048102.1"/>
    </source>
</evidence>
<dbReference type="Proteomes" id="UP001167871">
    <property type="component" value="Unassembled WGS sequence"/>
</dbReference>
<organism evidence="1 2">
    <name type="scientific">Bacteroides gallinaceum</name>
    <dbReference type="NCBI Taxonomy" id="1462571"/>
    <lineage>
        <taxon>Bacteria</taxon>
        <taxon>Pseudomonadati</taxon>
        <taxon>Bacteroidota</taxon>
        <taxon>Bacteroidia</taxon>
        <taxon>Bacteroidales</taxon>
        <taxon>Bacteroidaceae</taxon>
        <taxon>Bacteroides</taxon>
    </lineage>
</organism>
<proteinExistence type="predicted"/>
<evidence type="ECO:0008006" key="3">
    <source>
        <dbReference type="Google" id="ProtNLM"/>
    </source>
</evidence>
<reference evidence="1" key="1">
    <citation type="submission" date="2023-06" db="EMBL/GenBank/DDBJ databases">
        <authorList>
            <person name="Zeman M."/>
            <person name="Kubasova T."/>
            <person name="Jahodarova E."/>
            <person name="Nykrynova M."/>
            <person name="Rychlik I."/>
        </authorList>
    </citation>
    <scope>NUCLEOTIDE SEQUENCE</scope>
    <source>
        <strain evidence="1">84_SSukc20</strain>
    </source>
</reference>
<name>A0ABT7X1Y8_9BACE</name>